<sequence length="462" mass="50143">MDKFKRKSTYPNLILLNISTLLLTLHITAVASIGVNYGTTADNLPPPAQVAQFIKTQTTIDRVKIFDMNPDIIGAFADTNIPLTVTIANGDFPPLANLTAAQAWVASNIAPVYPKTTIEYILIGSEVLLWGDGTMFGTLVPAMNAVYNACVLAGFPDIKVTTAHSLGILNSSVPPSSASFLFGWQQYFLTPMLEYHRRSKSPFMVNPYPYFALNSNDTDFVLFEPNPGVYDPVTGMNYTNMYDLQLDAVYVSMKKLGFPDVDIAVGETGWPSAGDPGMVLCTVQNAQWYNLNVVKRAGSGVGTPLMPGRNFETFLFALFNEDQKTGGTIENHWGIPQTNLRDSCSFVRINSFICSLYYLGIMKQPGGGGATPTPVTPTSRKQWCVPKKGATDTSLLANINWACTSGGVDCSAVQPGGTCFNPNTVWSHAAYIMNAYYQAKGLQFFNCDFAGTGSVTTSDPSK</sequence>
<name>A0ACC0MFY8_RHOML</name>
<dbReference type="EMBL" id="CM046396">
    <property type="protein sequence ID" value="KAI8539973.1"/>
    <property type="molecule type" value="Genomic_DNA"/>
</dbReference>
<gene>
    <name evidence="1" type="ORF">RHMOL_Rhmol09G0224200</name>
</gene>
<evidence type="ECO:0000313" key="1">
    <source>
        <dbReference type="EMBL" id="KAI8539973.1"/>
    </source>
</evidence>
<evidence type="ECO:0000313" key="2">
    <source>
        <dbReference type="Proteomes" id="UP001062846"/>
    </source>
</evidence>
<dbReference type="Proteomes" id="UP001062846">
    <property type="component" value="Chromosome 9"/>
</dbReference>
<protein>
    <submittedName>
        <fullName evidence="1">Uncharacterized protein</fullName>
    </submittedName>
</protein>
<organism evidence="1 2">
    <name type="scientific">Rhododendron molle</name>
    <name type="common">Chinese azalea</name>
    <name type="synonym">Azalea mollis</name>
    <dbReference type="NCBI Taxonomy" id="49168"/>
    <lineage>
        <taxon>Eukaryota</taxon>
        <taxon>Viridiplantae</taxon>
        <taxon>Streptophyta</taxon>
        <taxon>Embryophyta</taxon>
        <taxon>Tracheophyta</taxon>
        <taxon>Spermatophyta</taxon>
        <taxon>Magnoliopsida</taxon>
        <taxon>eudicotyledons</taxon>
        <taxon>Gunneridae</taxon>
        <taxon>Pentapetalae</taxon>
        <taxon>asterids</taxon>
        <taxon>Ericales</taxon>
        <taxon>Ericaceae</taxon>
        <taxon>Ericoideae</taxon>
        <taxon>Rhodoreae</taxon>
        <taxon>Rhododendron</taxon>
    </lineage>
</organism>
<accession>A0ACC0MFY8</accession>
<keyword evidence="2" id="KW-1185">Reference proteome</keyword>
<proteinExistence type="predicted"/>
<reference evidence="1" key="1">
    <citation type="submission" date="2022-02" db="EMBL/GenBank/DDBJ databases">
        <title>Plant Genome Project.</title>
        <authorList>
            <person name="Zhang R.-G."/>
        </authorList>
    </citation>
    <scope>NUCLEOTIDE SEQUENCE</scope>
    <source>
        <strain evidence="1">AT1</strain>
    </source>
</reference>
<comment type="caution">
    <text evidence="1">The sequence shown here is derived from an EMBL/GenBank/DDBJ whole genome shotgun (WGS) entry which is preliminary data.</text>
</comment>